<evidence type="ECO:0000256" key="1">
    <source>
        <dbReference type="ARBA" id="ARBA00023054"/>
    </source>
</evidence>
<dbReference type="Proteomes" id="UP001179952">
    <property type="component" value="Unassembled WGS sequence"/>
</dbReference>
<dbReference type="PANTHER" id="PTHR31342">
    <property type="entry name" value="PROTEIN CHUP1, CHLOROPLASTIC"/>
    <property type="match status" value="1"/>
</dbReference>
<dbReference type="GO" id="GO:0072699">
    <property type="term" value="P:protein localization to cortical microtubule cytoskeleton"/>
    <property type="evidence" value="ECO:0007669"/>
    <property type="project" value="TreeGrafter"/>
</dbReference>
<organism evidence="4 5">
    <name type="scientific">Acorus gramineus</name>
    <name type="common">Dwarf sweet flag</name>
    <dbReference type="NCBI Taxonomy" id="55184"/>
    <lineage>
        <taxon>Eukaryota</taxon>
        <taxon>Viridiplantae</taxon>
        <taxon>Streptophyta</taxon>
        <taxon>Embryophyta</taxon>
        <taxon>Tracheophyta</taxon>
        <taxon>Spermatophyta</taxon>
        <taxon>Magnoliopsida</taxon>
        <taxon>Liliopsida</taxon>
        <taxon>Acoraceae</taxon>
        <taxon>Acorus</taxon>
    </lineage>
</organism>
<reference evidence="4" key="2">
    <citation type="submission" date="2023-06" db="EMBL/GenBank/DDBJ databases">
        <authorList>
            <person name="Ma L."/>
            <person name="Liu K.-W."/>
            <person name="Li Z."/>
            <person name="Hsiao Y.-Y."/>
            <person name="Qi Y."/>
            <person name="Fu T."/>
            <person name="Tang G."/>
            <person name="Zhang D."/>
            <person name="Sun W.-H."/>
            <person name="Liu D.-K."/>
            <person name="Li Y."/>
            <person name="Chen G.-Z."/>
            <person name="Liu X.-D."/>
            <person name="Liao X.-Y."/>
            <person name="Jiang Y.-T."/>
            <person name="Yu X."/>
            <person name="Hao Y."/>
            <person name="Huang J."/>
            <person name="Zhao X.-W."/>
            <person name="Ke S."/>
            <person name="Chen Y.-Y."/>
            <person name="Wu W.-L."/>
            <person name="Hsu J.-L."/>
            <person name="Lin Y.-F."/>
            <person name="Huang M.-D."/>
            <person name="Li C.-Y."/>
            <person name="Huang L."/>
            <person name="Wang Z.-W."/>
            <person name="Zhao X."/>
            <person name="Zhong W.-Y."/>
            <person name="Peng D.-H."/>
            <person name="Ahmad S."/>
            <person name="Lan S."/>
            <person name="Zhang J.-S."/>
            <person name="Tsai W.-C."/>
            <person name="Van De Peer Y."/>
            <person name="Liu Z.-J."/>
        </authorList>
    </citation>
    <scope>NUCLEOTIDE SEQUENCE</scope>
    <source>
        <strain evidence="4">SCP</strain>
        <tissue evidence="4">Leaves</tissue>
    </source>
</reference>
<evidence type="ECO:0000313" key="5">
    <source>
        <dbReference type="Proteomes" id="UP001179952"/>
    </source>
</evidence>
<accession>A0AAV9ALC9</accession>
<protein>
    <submittedName>
        <fullName evidence="4">Uncharacterized protein</fullName>
    </submittedName>
</protein>
<keyword evidence="1 2" id="KW-0175">Coiled coil</keyword>
<feature type="coiled-coil region" evidence="2">
    <location>
        <begin position="227"/>
        <end position="285"/>
    </location>
</feature>
<proteinExistence type="predicted"/>
<name>A0AAV9ALC9_ACOGR</name>
<evidence type="ECO:0000256" key="3">
    <source>
        <dbReference type="SAM" id="MobiDB-lite"/>
    </source>
</evidence>
<gene>
    <name evidence="4" type="ORF">QJS04_geneDACA010500</name>
</gene>
<dbReference type="PANTHER" id="PTHR31342:SF4">
    <property type="entry name" value="ACTIN BINDING PROTEIN FAMILY"/>
    <property type="match status" value="1"/>
</dbReference>
<dbReference type="GO" id="GO:0055028">
    <property type="term" value="C:cortical microtubule"/>
    <property type="evidence" value="ECO:0007669"/>
    <property type="project" value="TreeGrafter"/>
</dbReference>
<feature type="region of interest" description="Disordered" evidence="3">
    <location>
        <begin position="1"/>
        <end position="21"/>
    </location>
</feature>
<keyword evidence="5" id="KW-1185">Reference proteome</keyword>
<dbReference type="EMBL" id="JAUJYN010000008">
    <property type="protein sequence ID" value="KAK1265039.1"/>
    <property type="molecule type" value="Genomic_DNA"/>
</dbReference>
<sequence length="579" mass="66296">MEEEETKVVMKASGVGGGQEGDEVSPLEIWDTFGLLHCWVGAKRSSQFLCLPPPGSRNLGEGLKEELRVLQSVSPYIDALRLSGQGQNVLPKVVVNDVEHKTDDDISKNNAVTNGELMIGFKGTEEESKMVRMEQEIMNLRNTVKDLKEREKDLEMRLLEYYGFKEQDSIVKELENQIKISSMEVKIYALKIESLEADKNWLESQVLDYTSVVPELTSARAKIRQLKRNLCVKEQKIRQQIKELQERASTLQEQNDHHQEVQILNEELRRVNMELVSEKLELERKLEPARMVDSSVVEKVPGQEVLEETDHLKHVIDDQRKEIERLRIERCTEVEELVYLKWINACLRYELRNYQAPPGKTMARDLSMAMSPKSKEKAKQLIIEYANSGVNDNKVSFSPEDLNSDYYCSSSQTSPLTESCEFDNSSRNGASGKSKFLSKLKKLVLGKVSLLDRRRNSVSFGSSDNMRTYPYDSVSSENTPVSNQHFTGTQSFLESHGSLMALMEAENQINNVGRPRNLSLDETRPLEADAQHFIDLPHHNHSDYEPDMTDQKLQLMKYARALNSEYPTRVQTHFQMLAD</sequence>
<dbReference type="InterPro" id="IPR040265">
    <property type="entry name" value="CHUP1/IPGA1-like"/>
</dbReference>
<evidence type="ECO:0000256" key="2">
    <source>
        <dbReference type="SAM" id="Coils"/>
    </source>
</evidence>
<feature type="coiled-coil region" evidence="2">
    <location>
        <begin position="123"/>
        <end position="157"/>
    </location>
</feature>
<dbReference type="AlphaFoldDB" id="A0AAV9ALC9"/>
<comment type="caution">
    <text evidence="4">The sequence shown here is derived from an EMBL/GenBank/DDBJ whole genome shotgun (WGS) entry which is preliminary data.</text>
</comment>
<reference evidence="4" key="1">
    <citation type="journal article" date="2023" name="Nat. Commun.">
        <title>Diploid and tetraploid genomes of Acorus and the evolution of monocots.</title>
        <authorList>
            <person name="Ma L."/>
            <person name="Liu K.W."/>
            <person name="Li Z."/>
            <person name="Hsiao Y.Y."/>
            <person name="Qi Y."/>
            <person name="Fu T."/>
            <person name="Tang G.D."/>
            <person name="Zhang D."/>
            <person name="Sun W.H."/>
            <person name="Liu D.K."/>
            <person name="Li Y."/>
            <person name="Chen G.Z."/>
            <person name="Liu X.D."/>
            <person name="Liao X.Y."/>
            <person name="Jiang Y.T."/>
            <person name="Yu X."/>
            <person name="Hao Y."/>
            <person name="Huang J."/>
            <person name="Zhao X.W."/>
            <person name="Ke S."/>
            <person name="Chen Y.Y."/>
            <person name="Wu W.L."/>
            <person name="Hsu J.L."/>
            <person name="Lin Y.F."/>
            <person name="Huang M.D."/>
            <person name="Li C.Y."/>
            <person name="Huang L."/>
            <person name="Wang Z.W."/>
            <person name="Zhao X."/>
            <person name="Zhong W.Y."/>
            <person name="Peng D.H."/>
            <person name="Ahmad S."/>
            <person name="Lan S."/>
            <person name="Zhang J.S."/>
            <person name="Tsai W.C."/>
            <person name="Van de Peer Y."/>
            <person name="Liu Z.J."/>
        </authorList>
    </citation>
    <scope>NUCLEOTIDE SEQUENCE</scope>
    <source>
        <strain evidence="4">SCP</strain>
    </source>
</reference>
<evidence type="ECO:0000313" key="4">
    <source>
        <dbReference type="EMBL" id="KAK1265039.1"/>
    </source>
</evidence>